<evidence type="ECO:0000313" key="3">
    <source>
        <dbReference type="EMBL" id="SDT01857.1"/>
    </source>
</evidence>
<dbReference type="RefSeq" id="WP_092544057.1">
    <property type="nucleotide sequence ID" value="NZ_LT629758.1"/>
</dbReference>
<feature type="transmembrane region" description="Helical" evidence="2">
    <location>
        <begin position="6"/>
        <end position="27"/>
    </location>
</feature>
<keyword evidence="2" id="KW-1133">Transmembrane helix</keyword>
<evidence type="ECO:0000313" key="4">
    <source>
        <dbReference type="Proteomes" id="UP000198688"/>
    </source>
</evidence>
<dbReference type="Proteomes" id="UP000198688">
    <property type="component" value="Chromosome I"/>
</dbReference>
<gene>
    <name evidence="3" type="ORF">SAMN04489716_2270</name>
</gene>
<proteinExistence type="predicted"/>
<dbReference type="AlphaFoldDB" id="A0A1H1WXI1"/>
<evidence type="ECO:0000256" key="1">
    <source>
        <dbReference type="SAM" id="MobiDB-lite"/>
    </source>
</evidence>
<keyword evidence="4" id="KW-1185">Reference proteome</keyword>
<dbReference type="InterPro" id="IPR031876">
    <property type="entry name" value="DUF4760"/>
</dbReference>
<dbReference type="STRING" id="113562.SAMN04489716_2270"/>
<name>A0A1H1WXI1_9ACTN</name>
<protein>
    <recommendedName>
        <fullName evidence="5">DUF4760 domain-containing protein</fullName>
    </recommendedName>
</protein>
<feature type="region of interest" description="Disordered" evidence="1">
    <location>
        <begin position="163"/>
        <end position="187"/>
    </location>
</feature>
<evidence type="ECO:0008006" key="5">
    <source>
        <dbReference type="Google" id="ProtNLM"/>
    </source>
</evidence>
<accession>A0A1H1WXI1</accession>
<dbReference type="OrthoDB" id="4217553at2"/>
<keyword evidence="2" id="KW-0812">Transmembrane</keyword>
<dbReference type="EMBL" id="LT629758">
    <property type="protein sequence ID" value="SDT01857.1"/>
    <property type="molecule type" value="Genomic_DNA"/>
</dbReference>
<sequence>MEVQILLAVIAVAVSLAALTVSTLVSLRQLRSMQTANHVPFAIEMLTRDFGHREFQRLERLTLDQLPQHDPNGGVSGLPEPLQSQCRQVINFYDSIGIMVCDGAIREELVLATINYRLRRIWNIAGPFIRAEREHHRKGPFLDFLEHITARAHDTDPSEIAHRLGLHKMPTDTSTATPQETRDTENP</sequence>
<organism evidence="3 4">
    <name type="scientific">Actinoplanes derwentensis</name>
    <dbReference type="NCBI Taxonomy" id="113562"/>
    <lineage>
        <taxon>Bacteria</taxon>
        <taxon>Bacillati</taxon>
        <taxon>Actinomycetota</taxon>
        <taxon>Actinomycetes</taxon>
        <taxon>Micromonosporales</taxon>
        <taxon>Micromonosporaceae</taxon>
        <taxon>Actinoplanes</taxon>
    </lineage>
</organism>
<dbReference type="Pfam" id="PF15956">
    <property type="entry name" value="DUF4760"/>
    <property type="match status" value="1"/>
</dbReference>
<reference evidence="3 4" key="1">
    <citation type="submission" date="2016-10" db="EMBL/GenBank/DDBJ databases">
        <authorList>
            <person name="de Groot N.N."/>
        </authorList>
    </citation>
    <scope>NUCLEOTIDE SEQUENCE [LARGE SCALE GENOMIC DNA]</scope>
    <source>
        <strain evidence="3 4">DSM 43941</strain>
    </source>
</reference>
<keyword evidence="2" id="KW-0472">Membrane</keyword>
<evidence type="ECO:0000256" key="2">
    <source>
        <dbReference type="SAM" id="Phobius"/>
    </source>
</evidence>